<gene>
    <name evidence="2" type="ORF">TresaDRAFT_1123</name>
</gene>
<dbReference type="PATRIC" id="fig|907348.3.peg.1761"/>
<dbReference type="STRING" id="907348.TresaDRAFT_1123"/>
<dbReference type="Gene3D" id="1.10.220.30">
    <property type="match status" value="1"/>
</dbReference>
<evidence type="ECO:0000259" key="1">
    <source>
        <dbReference type="Pfam" id="PF14842"/>
    </source>
</evidence>
<comment type="caution">
    <text evidence="2">The sequence shown here is derived from an EMBL/GenBank/DDBJ whole genome shotgun (WGS) entry which is preliminary data.</text>
</comment>
<dbReference type="Pfam" id="PF14842">
    <property type="entry name" value="FliG_N"/>
    <property type="match status" value="1"/>
</dbReference>
<dbReference type="Proteomes" id="UP000003571">
    <property type="component" value="Unassembled WGS sequence"/>
</dbReference>
<feature type="domain" description="Flagellar motor switch protein FliG N-terminal" evidence="1">
    <location>
        <begin position="9"/>
        <end position="66"/>
    </location>
</feature>
<sequence length="120" mass="13220">MSEFIKVPELSGLEKAAILITELGSFNTDKVLSFLSEQEKAKLFNAVGLLGTVGIESEIRVLEEANRFGVKRGIAAPVRSDKEIAEEMNSMSGKNSKLREYINQNPDSIASALSAWMREE</sequence>
<dbReference type="OrthoDB" id="9941186at2"/>
<dbReference type="RefSeq" id="WP_002704799.1">
    <property type="nucleotide sequence ID" value="NZ_AGRW01000049.1"/>
</dbReference>
<evidence type="ECO:0000313" key="2">
    <source>
        <dbReference type="EMBL" id="EIC01514.1"/>
    </source>
</evidence>
<organism evidence="2 3">
    <name type="scientific">Treponema saccharophilum DSM 2985</name>
    <dbReference type="NCBI Taxonomy" id="907348"/>
    <lineage>
        <taxon>Bacteria</taxon>
        <taxon>Pseudomonadati</taxon>
        <taxon>Spirochaetota</taxon>
        <taxon>Spirochaetia</taxon>
        <taxon>Spirochaetales</taxon>
        <taxon>Treponemataceae</taxon>
        <taxon>Treponema</taxon>
    </lineage>
</organism>
<accession>H7ELH3</accession>
<dbReference type="SUPFAM" id="SSF48029">
    <property type="entry name" value="FliG"/>
    <property type="match status" value="1"/>
</dbReference>
<evidence type="ECO:0000313" key="3">
    <source>
        <dbReference type="Proteomes" id="UP000003571"/>
    </source>
</evidence>
<protein>
    <recommendedName>
        <fullName evidence="1">Flagellar motor switch protein FliG N-terminal domain-containing protein</fullName>
    </recommendedName>
</protein>
<proteinExistence type="predicted"/>
<dbReference type="EMBL" id="AGRW01000049">
    <property type="protein sequence ID" value="EIC01514.1"/>
    <property type="molecule type" value="Genomic_DNA"/>
</dbReference>
<name>H7ELH3_9SPIR</name>
<keyword evidence="3" id="KW-1185">Reference proteome</keyword>
<dbReference type="AlphaFoldDB" id="H7ELH3"/>
<dbReference type="InterPro" id="IPR011002">
    <property type="entry name" value="FliG_a-hlx"/>
</dbReference>
<reference evidence="2 3" key="1">
    <citation type="submission" date="2011-09" db="EMBL/GenBank/DDBJ databases">
        <title>The draft genome of Treponema saccharophilum DSM 2985.</title>
        <authorList>
            <consortium name="US DOE Joint Genome Institute (JGI-PGF)"/>
            <person name="Lucas S."/>
            <person name="Copeland A."/>
            <person name="Lapidus A."/>
            <person name="Glavina del Rio T."/>
            <person name="Dalin E."/>
            <person name="Tice H."/>
            <person name="Bruce D."/>
            <person name="Goodwin L."/>
            <person name="Pitluck S."/>
            <person name="Peters L."/>
            <person name="Kyrpides N."/>
            <person name="Mavromatis K."/>
            <person name="Ivanova N."/>
            <person name="Markowitz V."/>
            <person name="Cheng J.-F."/>
            <person name="Hugenholtz P."/>
            <person name="Woyke T."/>
            <person name="Wu D."/>
            <person name="Gronow S."/>
            <person name="Wellnitz S."/>
            <person name="Brambilla E."/>
            <person name="Klenk H.-P."/>
            <person name="Eisen J.A."/>
        </authorList>
    </citation>
    <scope>NUCLEOTIDE SEQUENCE [LARGE SCALE GENOMIC DNA]</scope>
    <source>
        <strain evidence="2 3">DSM 2985</strain>
    </source>
</reference>
<dbReference type="InterPro" id="IPR028263">
    <property type="entry name" value="FliG_N"/>
</dbReference>